<dbReference type="EMBL" id="FWXV01000007">
    <property type="protein sequence ID" value="SMD21659.1"/>
    <property type="molecule type" value="Genomic_DNA"/>
</dbReference>
<evidence type="ECO:0008006" key="4">
    <source>
        <dbReference type="Google" id="ProtNLM"/>
    </source>
</evidence>
<keyword evidence="1" id="KW-0812">Transmembrane</keyword>
<keyword evidence="1" id="KW-0472">Membrane</keyword>
<proteinExistence type="predicted"/>
<dbReference type="AlphaFoldDB" id="A0A1Y5Y1T9"/>
<dbReference type="RefSeq" id="WP_143446796.1">
    <property type="nucleotide sequence ID" value="NZ_FWXV01000007.1"/>
</dbReference>
<evidence type="ECO:0000256" key="1">
    <source>
        <dbReference type="SAM" id="Phobius"/>
    </source>
</evidence>
<reference evidence="2 3" key="1">
    <citation type="submission" date="2017-04" db="EMBL/GenBank/DDBJ databases">
        <authorList>
            <person name="Afonso C.L."/>
            <person name="Miller P.J."/>
            <person name="Scott M.A."/>
            <person name="Spackman E."/>
            <person name="Goraichik I."/>
            <person name="Dimitrov K.M."/>
            <person name="Suarez D.L."/>
            <person name="Swayne D.E."/>
        </authorList>
    </citation>
    <scope>NUCLEOTIDE SEQUENCE [LARGE SCALE GENOMIC DNA]</scope>
    <source>
        <strain evidence="2 3">DSM 43828</strain>
    </source>
</reference>
<feature type="transmembrane region" description="Helical" evidence="1">
    <location>
        <begin position="149"/>
        <end position="167"/>
    </location>
</feature>
<evidence type="ECO:0000313" key="2">
    <source>
        <dbReference type="EMBL" id="SMD21659.1"/>
    </source>
</evidence>
<dbReference type="OrthoDB" id="3778510at2"/>
<organism evidence="2 3">
    <name type="scientific">Kibdelosporangium aridum</name>
    <dbReference type="NCBI Taxonomy" id="2030"/>
    <lineage>
        <taxon>Bacteria</taxon>
        <taxon>Bacillati</taxon>
        <taxon>Actinomycetota</taxon>
        <taxon>Actinomycetes</taxon>
        <taxon>Pseudonocardiales</taxon>
        <taxon>Pseudonocardiaceae</taxon>
        <taxon>Kibdelosporangium</taxon>
    </lineage>
</organism>
<feature type="transmembrane region" description="Helical" evidence="1">
    <location>
        <begin position="20"/>
        <end position="42"/>
    </location>
</feature>
<evidence type="ECO:0000313" key="3">
    <source>
        <dbReference type="Proteomes" id="UP000192674"/>
    </source>
</evidence>
<keyword evidence="1" id="KW-1133">Transmembrane helix</keyword>
<feature type="transmembrane region" description="Helical" evidence="1">
    <location>
        <begin position="179"/>
        <end position="206"/>
    </location>
</feature>
<protein>
    <recommendedName>
        <fullName evidence="4">DUF2079 domain-containing protein</fullName>
    </recommendedName>
</protein>
<name>A0A1Y5Y1T9_KIBAR</name>
<feature type="transmembrane region" description="Helical" evidence="1">
    <location>
        <begin position="343"/>
        <end position="362"/>
    </location>
</feature>
<feature type="transmembrane region" description="Helical" evidence="1">
    <location>
        <begin position="212"/>
        <end position="232"/>
    </location>
</feature>
<feature type="transmembrane region" description="Helical" evidence="1">
    <location>
        <begin position="368"/>
        <end position="387"/>
    </location>
</feature>
<feature type="transmembrane region" description="Helical" evidence="1">
    <location>
        <begin position="122"/>
        <end position="143"/>
    </location>
</feature>
<sequence>MTATATRPAPPLVLPKTVSIVAAVVAAIPFVIHAIATFSGYFGQDDFIILYRAGNSGPFDPGYLFQDYSGHIAPGMFLLAWFITALAPLNYTIAVIPVLLMQAGASILLWRLLVRLFGHRWGLLLPYAMYTFSSLILYSTMWWAYSVQLFPLLLTMFGAFNTHLTYLRTRESKHVVTTLLWTVAGMAFYEKAALFLPLLFGFTLLLGERAPWRVWLAHGVLLAGFVALYAGLTVSRIKEGLPSGDVIVEFLRRSVVDVFLPGLFGGPWTDPAMGAAISTPPLGLRIAAAAIAVAVIAGGIVVGGRKAVLAWSLLGAYVVVDLALVIITRLPEIGPLIGNDPRYTADAVPVTVLCGAFAYSSLRLKRPAAGVLVVLLGVSATFSYLWLAPGLKFEKAKQYVATAQAALKADPSIVLYDTPVPEEIMNKWFFVDGKASRVIGLLPGPPKFDQPAENMYLLDDNGTPRKINNVRDPVVGRPGPYAKCGYAVGYDTATIPLSGRVDGRRLLRMEYYTSGKGPVTFRLGKATHEIHLNDGLHVLYLVVDGSFDRVDINRATQVDPMCVVDVRIGTPMT</sequence>
<keyword evidence="3" id="KW-1185">Reference proteome</keyword>
<feature type="transmembrane region" description="Helical" evidence="1">
    <location>
        <begin position="308"/>
        <end position="331"/>
    </location>
</feature>
<feature type="transmembrane region" description="Helical" evidence="1">
    <location>
        <begin position="282"/>
        <end position="302"/>
    </location>
</feature>
<feature type="transmembrane region" description="Helical" evidence="1">
    <location>
        <begin position="89"/>
        <end position="110"/>
    </location>
</feature>
<dbReference type="Proteomes" id="UP000192674">
    <property type="component" value="Unassembled WGS sequence"/>
</dbReference>
<gene>
    <name evidence="2" type="ORF">SAMN05661093_06942</name>
</gene>
<accession>A0A1Y5Y1T9</accession>